<feature type="region of interest" description="Disordered" evidence="1">
    <location>
        <begin position="89"/>
        <end position="108"/>
    </location>
</feature>
<dbReference type="Gene3D" id="1.20.5.1230">
    <property type="entry name" value="Apolipoprotein A-I"/>
    <property type="match status" value="1"/>
</dbReference>
<evidence type="ECO:0000313" key="3">
    <source>
        <dbReference type="EMBL" id="KAF9476379.1"/>
    </source>
</evidence>
<keyword evidence="2" id="KW-0472">Membrane</keyword>
<feature type="region of interest" description="Disordered" evidence="1">
    <location>
        <begin position="29"/>
        <end position="50"/>
    </location>
</feature>
<dbReference type="EMBL" id="MU155297">
    <property type="protein sequence ID" value="KAF9476379.1"/>
    <property type="molecule type" value="Genomic_DNA"/>
</dbReference>
<accession>A0A9P6CXK2</accession>
<proteinExistence type="predicted"/>
<evidence type="ECO:0000256" key="1">
    <source>
        <dbReference type="SAM" id="MobiDB-lite"/>
    </source>
</evidence>
<evidence type="ECO:0000256" key="2">
    <source>
        <dbReference type="SAM" id="Phobius"/>
    </source>
</evidence>
<sequence>MYRSQAIRLIRISAKPSIVPFAATRAYNANTTSQPQPPTQPPRRPAGPDNTLLYGLLALGAAGGAYLYFKNPDDVKDMKERAHREVTELKQKGKDAADDVKEKADTTLQSGEAKYDKFKAESKETIDAGKASAQTRDANLRREGRSIGEDIESKYSTARDATRGNLSRARDSTERYYNEARESVDHKTTEAREAADRKAHEAKQSWYSWLGWGKSKAEKGAHMVESEADRVKREAAEKVAEAAHRVGVRAEKSA</sequence>
<feature type="region of interest" description="Disordered" evidence="1">
    <location>
        <begin position="126"/>
        <end position="203"/>
    </location>
</feature>
<keyword evidence="4" id="KW-1185">Reference proteome</keyword>
<feature type="transmembrane region" description="Helical" evidence="2">
    <location>
        <begin position="51"/>
        <end position="69"/>
    </location>
</feature>
<reference evidence="3" key="1">
    <citation type="submission" date="2020-11" db="EMBL/GenBank/DDBJ databases">
        <authorList>
            <consortium name="DOE Joint Genome Institute"/>
            <person name="Ahrendt S."/>
            <person name="Riley R."/>
            <person name="Andreopoulos W."/>
            <person name="Labutti K."/>
            <person name="Pangilinan J."/>
            <person name="Ruiz-Duenas F.J."/>
            <person name="Barrasa J.M."/>
            <person name="Sanchez-Garcia M."/>
            <person name="Camarero S."/>
            <person name="Miyauchi S."/>
            <person name="Serrano A."/>
            <person name="Linde D."/>
            <person name="Babiker R."/>
            <person name="Drula E."/>
            <person name="Ayuso-Fernandez I."/>
            <person name="Pacheco R."/>
            <person name="Padilla G."/>
            <person name="Ferreira P."/>
            <person name="Barriuso J."/>
            <person name="Kellner H."/>
            <person name="Castanera R."/>
            <person name="Alfaro M."/>
            <person name="Ramirez L."/>
            <person name="Pisabarro A.G."/>
            <person name="Kuo A."/>
            <person name="Tritt A."/>
            <person name="Lipzen A."/>
            <person name="He G."/>
            <person name="Yan M."/>
            <person name="Ng V."/>
            <person name="Cullen D."/>
            <person name="Martin F."/>
            <person name="Rosso M.-N."/>
            <person name="Henrissat B."/>
            <person name="Hibbett D."/>
            <person name="Martinez A.T."/>
            <person name="Grigoriev I.V."/>
        </authorList>
    </citation>
    <scope>NUCLEOTIDE SEQUENCE</scope>
    <source>
        <strain evidence="3">CIRM-BRFM 674</strain>
    </source>
</reference>
<dbReference type="Proteomes" id="UP000807469">
    <property type="component" value="Unassembled WGS sequence"/>
</dbReference>
<feature type="compositionally biased region" description="Basic and acidic residues" evidence="1">
    <location>
        <begin position="168"/>
        <end position="203"/>
    </location>
</feature>
<comment type="caution">
    <text evidence="3">The sequence shown here is derived from an EMBL/GenBank/DDBJ whole genome shotgun (WGS) entry which is preliminary data.</text>
</comment>
<feature type="compositionally biased region" description="Basic and acidic residues" evidence="1">
    <location>
        <begin position="138"/>
        <end position="153"/>
    </location>
</feature>
<feature type="compositionally biased region" description="Basic and acidic residues" evidence="1">
    <location>
        <begin position="89"/>
        <end position="105"/>
    </location>
</feature>
<keyword evidence="2" id="KW-1133">Transmembrane helix</keyword>
<dbReference type="AlphaFoldDB" id="A0A9P6CXK2"/>
<organism evidence="3 4">
    <name type="scientific">Pholiota conissans</name>
    <dbReference type="NCBI Taxonomy" id="109636"/>
    <lineage>
        <taxon>Eukaryota</taxon>
        <taxon>Fungi</taxon>
        <taxon>Dikarya</taxon>
        <taxon>Basidiomycota</taxon>
        <taxon>Agaricomycotina</taxon>
        <taxon>Agaricomycetes</taxon>
        <taxon>Agaricomycetidae</taxon>
        <taxon>Agaricales</taxon>
        <taxon>Agaricineae</taxon>
        <taxon>Strophariaceae</taxon>
        <taxon>Pholiota</taxon>
    </lineage>
</organism>
<name>A0A9P6CXK2_9AGAR</name>
<feature type="compositionally biased region" description="Pro residues" evidence="1">
    <location>
        <begin position="35"/>
        <end position="45"/>
    </location>
</feature>
<dbReference type="OrthoDB" id="3266879at2759"/>
<protein>
    <submittedName>
        <fullName evidence="3">Uncharacterized protein</fullName>
    </submittedName>
</protein>
<keyword evidence="2" id="KW-0812">Transmembrane</keyword>
<gene>
    <name evidence="3" type="ORF">BDN70DRAFT_882561</name>
</gene>
<evidence type="ECO:0000313" key="4">
    <source>
        <dbReference type="Proteomes" id="UP000807469"/>
    </source>
</evidence>